<keyword evidence="6" id="KW-0648">Protein biosynthesis</keyword>
<dbReference type="Gene3D" id="3.30.110.30">
    <property type="entry name" value="C-terminal domain of ProRS"/>
    <property type="match status" value="1"/>
</dbReference>
<dbReference type="FunFam" id="3.30.110.30:FF:000001">
    <property type="entry name" value="Bifunctional glutamate/proline--tRNA ligase"/>
    <property type="match status" value="1"/>
</dbReference>
<evidence type="ECO:0000313" key="13">
    <source>
        <dbReference type="Proteomes" id="UP001174694"/>
    </source>
</evidence>
<dbReference type="CDD" id="cd00862">
    <property type="entry name" value="ProRS_anticodon_zinc"/>
    <property type="match status" value="1"/>
</dbReference>
<dbReference type="PRINTS" id="PR01046">
    <property type="entry name" value="TRNASYNTHPRO"/>
</dbReference>
<dbReference type="Gene3D" id="3.30.930.10">
    <property type="entry name" value="Bira Bifunctional Protein, Domain 2"/>
    <property type="match status" value="1"/>
</dbReference>
<evidence type="ECO:0000259" key="11">
    <source>
        <dbReference type="PROSITE" id="PS50862"/>
    </source>
</evidence>
<dbReference type="GO" id="GO:0004827">
    <property type="term" value="F:proline-tRNA ligase activity"/>
    <property type="evidence" value="ECO:0007669"/>
    <property type="project" value="UniProtKB-EC"/>
</dbReference>
<keyword evidence="7" id="KW-0030">Aminoacyl-tRNA synthetase</keyword>
<dbReference type="GO" id="GO:0017101">
    <property type="term" value="C:aminoacyl-tRNA synthetase multienzyme complex"/>
    <property type="evidence" value="ECO:0007669"/>
    <property type="project" value="TreeGrafter"/>
</dbReference>
<keyword evidence="10" id="KW-0175">Coiled coil</keyword>
<feature type="domain" description="Aminoacyl-transfer RNA synthetases class-II family profile" evidence="11">
    <location>
        <begin position="90"/>
        <end position="330"/>
    </location>
</feature>
<dbReference type="InterPro" id="IPR002314">
    <property type="entry name" value="aa-tRNA-synt_IIb"/>
</dbReference>
<dbReference type="GO" id="GO:0005524">
    <property type="term" value="F:ATP binding"/>
    <property type="evidence" value="ECO:0007669"/>
    <property type="project" value="UniProtKB-KW"/>
</dbReference>
<evidence type="ECO:0000256" key="5">
    <source>
        <dbReference type="ARBA" id="ARBA00022840"/>
    </source>
</evidence>
<dbReference type="NCBIfam" id="TIGR00408">
    <property type="entry name" value="proS_fam_I"/>
    <property type="match status" value="1"/>
</dbReference>
<dbReference type="Proteomes" id="UP001174694">
    <property type="component" value="Unassembled WGS sequence"/>
</dbReference>
<dbReference type="InterPro" id="IPR017449">
    <property type="entry name" value="Pro-tRNA_synth_II"/>
</dbReference>
<dbReference type="PROSITE" id="PS50862">
    <property type="entry name" value="AA_TRNA_LIGASE_II"/>
    <property type="match status" value="1"/>
</dbReference>
<dbReference type="FunFam" id="3.40.50.800:FF:000005">
    <property type="entry name" value="bifunctional glutamate/proline--tRNA ligase"/>
    <property type="match status" value="1"/>
</dbReference>
<dbReference type="FunFam" id="3.30.930.10:FF:000007">
    <property type="entry name" value="Bifunctional glutamate/proline--tRNA ligase"/>
    <property type="match status" value="1"/>
</dbReference>
<evidence type="ECO:0000256" key="4">
    <source>
        <dbReference type="ARBA" id="ARBA00022741"/>
    </source>
</evidence>
<dbReference type="PANTHER" id="PTHR43382:SF2">
    <property type="entry name" value="BIFUNCTIONAL GLUTAMATE_PROLINE--TRNA LIGASE"/>
    <property type="match status" value="1"/>
</dbReference>
<comment type="catalytic activity">
    <reaction evidence="9">
        <text>tRNA(Pro) + L-proline + ATP = L-prolyl-tRNA(Pro) + AMP + diphosphate</text>
        <dbReference type="Rhea" id="RHEA:14305"/>
        <dbReference type="Rhea" id="RHEA-COMP:9700"/>
        <dbReference type="Rhea" id="RHEA-COMP:9702"/>
        <dbReference type="ChEBI" id="CHEBI:30616"/>
        <dbReference type="ChEBI" id="CHEBI:33019"/>
        <dbReference type="ChEBI" id="CHEBI:60039"/>
        <dbReference type="ChEBI" id="CHEBI:78442"/>
        <dbReference type="ChEBI" id="CHEBI:78532"/>
        <dbReference type="ChEBI" id="CHEBI:456215"/>
        <dbReference type="EC" id="6.1.1.15"/>
    </reaction>
</comment>
<dbReference type="Pfam" id="PF03129">
    <property type="entry name" value="HGTP_anticodon"/>
    <property type="match status" value="1"/>
</dbReference>
<dbReference type="PANTHER" id="PTHR43382">
    <property type="entry name" value="PROLYL-TRNA SYNTHETASE"/>
    <property type="match status" value="1"/>
</dbReference>
<dbReference type="InterPro" id="IPR033721">
    <property type="entry name" value="ProRS_core_arch_euk"/>
</dbReference>
<name>A0AA38R924_9PEZI</name>
<dbReference type="SUPFAM" id="SSF55681">
    <property type="entry name" value="Class II aaRS and biotin synthetases"/>
    <property type="match status" value="1"/>
</dbReference>
<dbReference type="AlphaFoldDB" id="A0AA38R924"/>
<evidence type="ECO:0000256" key="2">
    <source>
        <dbReference type="ARBA" id="ARBA00012831"/>
    </source>
</evidence>
<dbReference type="CDD" id="cd00778">
    <property type="entry name" value="ProRS_core_arch_euk"/>
    <property type="match status" value="1"/>
</dbReference>
<organism evidence="12 13">
    <name type="scientific">Pleurostoma richardsiae</name>
    <dbReference type="NCBI Taxonomy" id="41990"/>
    <lineage>
        <taxon>Eukaryota</taxon>
        <taxon>Fungi</taxon>
        <taxon>Dikarya</taxon>
        <taxon>Ascomycota</taxon>
        <taxon>Pezizomycotina</taxon>
        <taxon>Sordariomycetes</taxon>
        <taxon>Sordariomycetidae</taxon>
        <taxon>Calosphaeriales</taxon>
        <taxon>Pleurostomataceae</taxon>
        <taxon>Pleurostoma</taxon>
    </lineage>
</organism>
<evidence type="ECO:0000256" key="10">
    <source>
        <dbReference type="SAM" id="Coils"/>
    </source>
</evidence>
<dbReference type="InterPro" id="IPR036621">
    <property type="entry name" value="Anticodon-bd_dom_sf"/>
</dbReference>
<evidence type="ECO:0000256" key="8">
    <source>
        <dbReference type="ARBA" id="ARBA00029731"/>
    </source>
</evidence>
<dbReference type="SUPFAM" id="SSF64586">
    <property type="entry name" value="C-terminal domain of ProRS"/>
    <property type="match status" value="1"/>
</dbReference>
<sequence>MAEPQEQSKSALKKAEKQAKMAAEKAAKAAKQATLVVGSGKKTDDIIGITVKKSEDFSQWYQEVVLKAEMIEYYTEISGFFVMRPASMYIWSVIRKWFQERIEAMGVEETSFPMFLSQKSLEKEANHIEGFAPELAWVTKAGDKDLEVPVAVRPTSEAVMYPYYSKWIRSHRDLPFRLNQWNSVVRWEAKQTTPFLRAREFLWQEGHTAHLTEELAGKEVLEILELYAGVYEQLLAVPVVRGRKTENEKFAGGYYTMTVEGYIPSNGRGVQGATSHCLGQNFSKMFDISVEDPNEKGKHINVWQNSWGLSTRVIGVMVMVHGDDKGLVLPPRIAKIQSILIPVGLTAKVSAEDKAKHIAKIEDLHATLKAAGVRSDVDLREGYTPPWKFNDWELKGVPLRLEFGPKDAANDVVTYARRDTGEKGTVPIADLATKVPELLETIQQDLYNKADAAFKEHRLVIHDWEKVVPALDSKNVVIIPHCLQGDCEDHIKDITKGEEDLSIPVGKRAPTMGMKSLCIPFEQPEGGLVKGETKCLNPDCSRLAESYCMFGRSY</sequence>
<comment type="caution">
    <text evidence="12">The sequence shown here is derived from an EMBL/GenBank/DDBJ whole genome shotgun (WGS) entry which is preliminary data.</text>
</comment>
<dbReference type="EC" id="6.1.1.15" evidence="2"/>
<dbReference type="InterPro" id="IPR004154">
    <property type="entry name" value="Anticodon-bd"/>
</dbReference>
<dbReference type="SMART" id="SM00946">
    <property type="entry name" value="ProRS-C_1"/>
    <property type="match status" value="1"/>
</dbReference>
<evidence type="ECO:0000313" key="12">
    <source>
        <dbReference type="EMBL" id="KAJ9138432.1"/>
    </source>
</evidence>
<accession>A0AA38R924</accession>
<dbReference type="Pfam" id="PF00587">
    <property type="entry name" value="tRNA-synt_2b"/>
    <property type="match status" value="1"/>
</dbReference>
<dbReference type="Pfam" id="PF09180">
    <property type="entry name" value="ProRS-C_1"/>
    <property type="match status" value="1"/>
</dbReference>
<dbReference type="GO" id="GO:0005737">
    <property type="term" value="C:cytoplasm"/>
    <property type="evidence" value="ECO:0007669"/>
    <property type="project" value="InterPro"/>
</dbReference>
<dbReference type="InterPro" id="IPR004499">
    <property type="entry name" value="Pro-tRNA-ligase_IIa_arc-type"/>
</dbReference>
<evidence type="ECO:0000256" key="7">
    <source>
        <dbReference type="ARBA" id="ARBA00023146"/>
    </source>
</evidence>
<keyword evidence="4" id="KW-0547">Nucleotide-binding</keyword>
<evidence type="ECO:0000256" key="1">
    <source>
        <dbReference type="ARBA" id="ARBA00008226"/>
    </source>
</evidence>
<protein>
    <recommendedName>
        <fullName evidence="2">proline--tRNA ligase</fullName>
        <ecNumber evidence="2">6.1.1.15</ecNumber>
    </recommendedName>
    <alternativeName>
        <fullName evidence="8">Prolyl-tRNA synthetase</fullName>
    </alternativeName>
</protein>
<dbReference type="InterPro" id="IPR002316">
    <property type="entry name" value="Pro-tRNA-ligase_IIa"/>
</dbReference>
<dbReference type="InterPro" id="IPR016061">
    <property type="entry name" value="Pro-tRNA_ligase_II_C"/>
</dbReference>
<dbReference type="EMBL" id="JANBVO010000030">
    <property type="protein sequence ID" value="KAJ9138432.1"/>
    <property type="molecule type" value="Genomic_DNA"/>
</dbReference>
<reference evidence="12" key="1">
    <citation type="submission" date="2022-07" db="EMBL/GenBank/DDBJ databases">
        <title>Fungi with potential for degradation of polypropylene.</title>
        <authorList>
            <person name="Gostincar C."/>
        </authorList>
    </citation>
    <scope>NUCLEOTIDE SEQUENCE</scope>
    <source>
        <strain evidence="12">EXF-13308</strain>
    </source>
</reference>
<dbReference type="GO" id="GO:0006433">
    <property type="term" value="P:prolyl-tRNA aminoacylation"/>
    <property type="evidence" value="ECO:0007669"/>
    <property type="project" value="InterPro"/>
</dbReference>
<evidence type="ECO:0000256" key="3">
    <source>
        <dbReference type="ARBA" id="ARBA00022598"/>
    </source>
</evidence>
<keyword evidence="5" id="KW-0067">ATP-binding</keyword>
<keyword evidence="3 12" id="KW-0436">Ligase</keyword>
<dbReference type="SUPFAM" id="SSF52954">
    <property type="entry name" value="Class II aaRS ABD-related"/>
    <property type="match status" value="1"/>
</dbReference>
<evidence type="ECO:0000256" key="6">
    <source>
        <dbReference type="ARBA" id="ARBA00022917"/>
    </source>
</evidence>
<gene>
    <name evidence="12" type="ORF">NKR23_g8462</name>
</gene>
<comment type="similarity">
    <text evidence="1">Belongs to the class-II aminoacyl-tRNA synthetase family.</text>
</comment>
<dbReference type="InterPro" id="IPR006195">
    <property type="entry name" value="aa-tRNA-synth_II"/>
</dbReference>
<evidence type="ECO:0000256" key="9">
    <source>
        <dbReference type="ARBA" id="ARBA00047671"/>
    </source>
</evidence>
<dbReference type="HAMAP" id="MF_01571">
    <property type="entry name" value="Pro_tRNA_synth_type3"/>
    <property type="match status" value="1"/>
</dbReference>
<dbReference type="Gene3D" id="3.40.50.800">
    <property type="entry name" value="Anticodon-binding domain"/>
    <property type="match status" value="1"/>
</dbReference>
<feature type="coiled-coil region" evidence="10">
    <location>
        <begin position="5"/>
        <end position="33"/>
    </location>
</feature>
<dbReference type="InterPro" id="IPR045864">
    <property type="entry name" value="aa-tRNA-synth_II/BPL/LPL"/>
</dbReference>
<keyword evidence="13" id="KW-1185">Reference proteome</keyword>
<proteinExistence type="inferred from homology"/>